<reference evidence="1 2" key="1">
    <citation type="submission" date="2016-04" db="EMBL/GenBank/DDBJ databases">
        <title>Comparative genomics of Morganella phages MP1 and MP2 define new clades among the T4 and T7-like Viruses.</title>
        <authorList>
            <person name="Pinto G."/>
            <person name="Oliveira A."/>
            <person name="Malgorzata L."/>
            <person name="Kropinski A."/>
            <person name="Azeredo J."/>
        </authorList>
    </citation>
    <scope>NUCLEOTIDE SEQUENCE [LARGE SCALE GENOMIC DNA]</scope>
</reference>
<dbReference type="OrthoDB" id="41505at10239"/>
<dbReference type="KEGG" id="vg:29059300"/>
<proteinExistence type="predicted"/>
<keyword evidence="2" id="KW-1185">Reference proteome</keyword>
<evidence type="ECO:0000313" key="2">
    <source>
        <dbReference type="Proteomes" id="UP000203816"/>
    </source>
</evidence>
<organism evidence="1 2">
    <name type="scientific">Morganella phage vB_MmoM_MP1</name>
    <dbReference type="NCBI Taxonomy" id="1852628"/>
    <lineage>
        <taxon>Viruses</taxon>
        <taxon>Duplodnaviria</taxon>
        <taxon>Heunggongvirae</taxon>
        <taxon>Uroviricota</taxon>
        <taxon>Caudoviricetes</taxon>
        <taxon>Pantevenvirales</taxon>
        <taxon>Straboviridae</taxon>
        <taxon>Gualtarvirus</taxon>
        <taxon>Gualtarvirus mp1</taxon>
    </lineage>
</organism>
<sequence length="95" mass="10945">MFEQSPEYAQYELILEEFGDFDELRFCDAVLIIPSELKFSAQPHGRGLGYILNDKTDRFPNGAEISTSTIQSVVEINEHIRIIRTRNTTYYGVII</sequence>
<protein>
    <submittedName>
        <fullName evidence="1">Uncharacterized protein</fullName>
    </submittedName>
</protein>
<name>A0A192YAL7_9CAUD</name>
<dbReference type="EMBL" id="KX078569">
    <property type="protein sequence ID" value="ANM46577.1"/>
    <property type="molecule type" value="Genomic_DNA"/>
</dbReference>
<accession>A0A192YAL7</accession>
<dbReference type="GeneID" id="29059300"/>
<dbReference type="RefSeq" id="YP_009280078.1">
    <property type="nucleotide sequence ID" value="NC_031020.1"/>
</dbReference>
<gene>
    <name evidence="1" type="ORF">MP1_gp0220</name>
</gene>
<evidence type="ECO:0000313" key="1">
    <source>
        <dbReference type="EMBL" id="ANM46577.1"/>
    </source>
</evidence>
<dbReference type="Proteomes" id="UP000203816">
    <property type="component" value="Segment"/>
</dbReference>